<dbReference type="InterPro" id="IPR055310">
    <property type="entry name" value="CEP112"/>
</dbReference>
<feature type="compositionally biased region" description="Basic and acidic residues" evidence="1">
    <location>
        <begin position="137"/>
        <end position="150"/>
    </location>
</feature>
<organism evidence="3">
    <name type="scientific">Palpitomonas bilix</name>
    <dbReference type="NCBI Taxonomy" id="652834"/>
    <lineage>
        <taxon>Eukaryota</taxon>
        <taxon>Eukaryota incertae sedis</taxon>
    </lineage>
</organism>
<feature type="domain" description="DUF4485" evidence="2">
    <location>
        <begin position="28"/>
        <end position="110"/>
    </location>
</feature>
<dbReference type="PANTHER" id="PTHR18871:SF2">
    <property type="entry name" value="CENTROSOMAL PROTEIN OF 112 KDA"/>
    <property type="match status" value="1"/>
</dbReference>
<reference evidence="3" key="1">
    <citation type="submission" date="2021-01" db="EMBL/GenBank/DDBJ databases">
        <authorList>
            <person name="Corre E."/>
            <person name="Pelletier E."/>
            <person name="Niang G."/>
            <person name="Scheremetjew M."/>
            <person name="Finn R."/>
            <person name="Kale V."/>
            <person name="Holt S."/>
            <person name="Cochrane G."/>
            <person name="Meng A."/>
            <person name="Brown T."/>
            <person name="Cohen L."/>
        </authorList>
    </citation>
    <scope>NUCLEOTIDE SEQUENCE</scope>
    <source>
        <strain evidence="3">NIES-2562</strain>
    </source>
</reference>
<dbReference type="PANTHER" id="PTHR18871">
    <property type="entry name" value="CENTROSOMAL PROTEIN OF 112 KDA"/>
    <property type="match status" value="1"/>
</dbReference>
<dbReference type="AlphaFoldDB" id="A0A7S3DH95"/>
<evidence type="ECO:0000256" key="1">
    <source>
        <dbReference type="SAM" id="MobiDB-lite"/>
    </source>
</evidence>
<evidence type="ECO:0000313" key="3">
    <source>
        <dbReference type="EMBL" id="CAE0257555.1"/>
    </source>
</evidence>
<dbReference type="EMBL" id="HBIB01030607">
    <property type="protein sequence ID" value="CAE0257555.1"/>
    <property type="molecule type" value="Transcribed_RNA"/>
</dbReference>
<gene>
    <name evidence="3" type="ORF">PBIL07802_LOCUS19815</name>
</gene>
<evidence type="ECO:0000259" key="2">
    <source>
        <dbReference type="Pfam" id="PF14846"/>
    </source>
</evidence>
<protein>
    <recommendedName>
        <fullName evidence="2">DUF4485 domain-containing protein</fullName>
    </recommendedName>
</protein>
<dbReference type="Pfam" id="PF14846">
    <property type="entry name" value="DUF4485"/>
    <property type="match status" value="1"/>
</dbReference>
<name>A0A7S3DH95_9EUKA</name>
<proteinExistence type="predicted"/>
<feature type="region of interest" description="Disordered" evidence="1">
    <location>
        <begin position="137"/>
        <end position="187"/>
    </location>
</feature>
<dbReference type="InterPro" id="IPR027831">
    <property type="entry name" value="DUF4485"/>
</dbReference>
<feature type="compositionally biased region" description="Polar residues" evidence="1">
    <location>
        <begin position="176"/>
        <end position="187"/>
    </location>
</feature>
<sequence length="207" mass="22861">MSKLNLASPSLSASLRLLSSKSDSAEKLDEIFALFLEGTEEALHQLSRAEQIRARKWMEKLEEEAGVSALWKKNRNAYALLLMRMTAAGELFDPFQHQPDNGPLPTLAQHLALSSQIADPNDAALSETLRKTVERLKKTEDGSPHLKDINMENESGSRKAQGHNGEKALSRAALSPQATGTRSHDSPISVSDLAQVDVMSTRVWREF</sequence>
<accession>A0A7S3DH95</accession>